<evidence type="ECO:0000313" key="1">
    <source>
        <dbReference type="EMBL" id="PFL72359.1"/>
    </source>
</evidence>
<sequence>MKMKLSFFTIEVGVISIKYGKRKEYVKKEGVVK</sequence>
<accession>A0A2B0XVY4</accession>
<proteinExistence type="predicted"/>
<reference evidence="1 2" key="1">
    <citation type="submission" date="2017-09" db="EMBL/GenBank/DDBJ databases">
        <title>Large-scale bioinformatics analysis of Bacillus genomes uncovers conserved roles of natural products in bacterial physiology.</title>
        <authorList>
            <consortium name="Agbiome Team Llc"/>
            <person name="Bleich R.M."/>
            <person name="Grubbs K.J."/>
            <person name="Santa Maria K.C."/>
            <person name="Allen S.E."/>
            <person name="Farag S."/>
            <person name="Shank E.A."/>
            <person name="Bowers A."/>
        </authorList>
    </citation>
    <scope>NUCLEOTIDE SEQUENCE [LARGE SCALE GENOMIC DNA]</scope>
    <source>
        <strain evidence="1 2">AFS081271</strain>
    </source>
</reference>
<organism evidence="1 2">
    <name type="scientific">Bacillus anthracis</name>
    <name type="common">anthrax bacterium</name>
    <dbReference type="NCBI Taxonomy" id="1392"/>
    <lineage>
        <taxon>Bacteria</taxon>
        <taxon>Bacillati</taxon>
        <taxon>Bacillota</taxon>
        <taxon>Bacilli</taxon>
        <taxon>Bacillales</taxon>
        <taxon>Bacillaceae</taxon>
        <taxon>Bacillus</taxon>
        <taxon>Bacillus cereus group</taxon>
    </lineage>
</organism>
<protein>
    <submittedName>
        <fullName evidence="1">Uncharacterized protein</fullName>
    </submittedName>
</protein>
<gene>
    <name evidence="1" type="ORF">COJ30_07770</name>
</gene>
<dbReference type="STRING" id="261594.GBAA_1262"/>
<dbReference type="EMBL" id="NUXH01000027">
    <property type="protein sequence ID" value="PFL72359.1"/>
    <property type="molecule type" value="Genomic_DNA"/>
</dbReference>
<dbReference type="AlphaFoldDB" id="A0A2B0XVY4"/>
<comment type="caution">
    <text evidence="1">The sequence shown here is derived from an EMBL/GenBank/DDBJ whole genome shotgun (WGS) entry which is preliminary data.</text>
</comment>
<dbReference type="Proteomes" id="UP000222851">
    <property type="component" value="Unassembled WGS sequence"/>
</dbReference>
<name>A0A2B0XVY4_BACAN</name>
<evidence type="ECO:0000313" key="2">
    <source>
        <dbReference type="Proteomes" id="UP000222851"/>
    </source>
</evidence>